<dbReference type="Proteomes" id="UP000298663">
    <property type="component" value="Unassembled WGS sequence"/>
</dbReference>
<feature type="region of interest" description="Disordered" evidence="1">
    <location>
        <begin position="26"/>
        <end position="50"/>
    </location>
</feature>
<name>A0A4U5MS83_STECR</name>
<sequence>MVSVPASPLSLLVLIMVFVALSNPVTAGSDSDESVKARDRKSKSKDLPDKVDKDGNNLLVATMVNISLQLSGEEAIEWHAILEDANTTSHNASLTSDEVIVLISAEIKLFFKKFPDVDKKFRYSTIGEWGDFNGLFQLAIWIHADFVEAFFTPEPGQMFKETLLKNYAATIADQTQKEAVLELSQEIEDNFNNFNITYEERMAESIVILLKLFKEHPSWKEGILGIEIPGFGTGSDLYDVALQYYRIQHFTQLFIVASGETDSQIVVDMTAEMNNAKYNFSRSEKTMLTDLIGNIEVLIARNESLTTSVKIKAVVYQYSQLMKISSFMKYNLRQFSIGAAFDFGTFGDLIDASDFGSRFPLTNPPLTTPAPTTTPVQGDCTTVGSLLTISNGNMTTFYQSSDTFLKNNPGIQARNWRPYLNMCQNTVIMNGSFSVQEKIKKISSIIRTYVGKNSARVSFVYSIKIGVWGSYKQFTTCGGF</sequence>
<evidence type="ECO:0000256" key="1">
    <source>
        <dbReference type="SAM" id="MobiDB-lite"/>
    </source>
</evidence>
<keyword evidence="2" id="KW-0732">Signal</keyword>
<feature type="signal peptide" evidence="2">
    <location>
        <begin position="1"/>
        <end position="27"/>
    </location>
</feature>
<evidence type="ECO:0000256" key="2">
    <source>
        <dbReference type="SAM" id="SignalP"/>
    </source>
</evidence>
<reference evidence="3 4" key="1">
    <citation type="journal article" date="2015" name="Genome Biol.">
        <title>Comparative genomics of Steinernema reveals deeply conserved gene regulatory networks.</title>
        <authorList>
            <person name="Dillman A.R."/>
            <person name="Macchietto M."/>
            <person name="Porter C.F."/>
            <person name="Rogers A."/>
            <person name="Williams B."/>
            <person name="Antoshechkin I."/>
            <person name="Lee M.M."/>
            <person name="Goodwin Z."/>
            <person name="Lu X."/>
            <person name="Lewis E.E."/>
            <person name="Goodrich-Blair H."/>
            <person name="Stock S.P."/>
            <person name="Adams B.J."/>
            <person name="Sternberg P.W."/>
            <person name="Mortazavi A."/>
        </authorList>
    </citation>
    <scope>NUCLEOTIDE SEQUENCE [LARGE SCALE GENOMIC DNA]</scope>
    <source>
        <strain evidence="3 4">ALL</strain>
    </source>
</reference>
<feature type="chain" id="PRO_5020991541" evidence="2">
    <location>
        <begin position="28"/>
        <end position="480"/>
    </location>
</feature>
<reference evidence="3 4" key="2">
    <citation type="journal article" date="2019" name="G3 (Bethesda)">
        <title>Hybrid Assembly of the Genome of the Entomopathogenic Nematode Steinernema carpocapsae Identifies the X-Chromosome.</title>
        <authorList>
            <person name="Serra L."/>
            <person name="Macchietto M."/>
            <person name="Macias-Munoz A."/>
            <person name="McGill C.J."/>
            <person name="Rodriguez I.M."/>
            <person name="Rodriguez B."/>
            <person name="Murad R."/>
            <person name="Mortazavi A."/>
        </authorList>
    </citation>
    <scope>NUCLEOTIDE SEQUENCE [LARGE SCALE GENOMIC DNA]</scope>
    <source>
        <strain evidence="3 4">ALL</strain>
    </source>
</reference>
<dbReference type="AlphaFoldDB" id="A0A4U5MS83"/>
<comment type="caution">
    <text evidence="3">The sequence shown here is derived from an EMBL/GenBank/DDBJ whole genome shotgun (WGS) entry which is preliminary data.</text>
</comment>
<evidence type="ECO:0000313" key="3">
    <source>
        <dbReference type="EMBL" id="TKR72243.1"/>
    </source>
</evidence>
<gene>
    <name evidence="3" type="ORF">L596_019720</name>
</gene>
<dbReference type="EMBL" id="AZBU02000006">
    <property type="protein sequence ID" value="TKR72243.1"/>
    <property type="molecule type" value="Genomic_DNA"/>
</dbReference>
<proteinExistence type="predicted"/>
<keyword evidence="4" id="KW-1185">Reference proteome</keyword>
<organism evidence="3 4">
    <name type="scientific">Steinernema carpocapsae</name>
    <name type="common">Entomopathogenic nematode</name>
    <dbReference type="NCBI Taxonomy" id="34508"/>
    <lineage>
        <taxon>Eukaryota</taxon>
        <taxon>Metazoa</taxon>
        <taxon>Ecdysozoa</taxon>
        <taxon>Nematoda</taxon>
        <taxon>Chromadorea</taxon>
        <taxon>Rhabditida</taxon>
        <taxon>Tylenchina</taxon>
        <taxon>Panagrolaimomorpha</taxon>
        <taxon>Strongyloidoidea</taxon>
        <taxon>Steinernematidae</taxon>
        <taxon>Steinernema</taxon>
    </lineage>
</organism>
<protein>
    <submittedName>
        <fullName evidence="3">Uncharacterized protein</fullName>
    </submittedName>
</protein>
<evidence type="ECO:0000313" key="4">
    <source>
        <dbReference type="Proteomes" id="UP000298663"/>
    </source>
</evidence>
<dbReference type="STRING" id="34508.A0A4U5MS83"/>
<accession>A0A4U5MS83</accession>
<dbReference type="OrthoDB" id="5850529at2759"/>